<evidence type="ECO:0000313" key="2">
    <source>
        <dbReference type="EMBL" id="MQY49027.1"/>
    </source>
</evidence>
<feature type="coiled-coil region" evidence="1">
    <location>
        <begin position="31"/>
        <end position="61"/>
    </location>
</feature>
<name>A0A6A8AGU8_9HYPH</name>
<dbReference type="Proteomes" id="UP000435138">
    <property type="component" value="Unassembled WGS sequence"/>
</dbReference>
<dbReference type="RefSeq" id="WP_153358387.1">
    <property type="nucleotide sequence ID" value="NZ_WIXI01000050.1"/>
</dbReference>
<protein>
    <submittedName>
        <fullName evidence="2">Uncharacterized protein</fullName>
    </submittedName>
</protein>
<comment type="caution">
    <text evidence="2">The sequence shown here is derived from an EMBL/GenBank/DDBJ whole genome shotgun (WGS) entry which is preliminary data.</text>
</comment>
<keyword evidence="1" id="KW-0175">Coiled coil</keyword>
<sequence length="97" mass="11015">MDKRDGKEGSDLTQRGLWRLMLKLPALRGRLQILAQKSMALKELCEAYEEAAMAHERLLKEGTTRSRERALEYGGICLEIETDIIELVLEQSKGVPD</sequence>
<organism evidence="2 3">
    <name type="scientific">Endobacterium cereale</name>
    <dbReference type="NCBI Taxonomy" id="2663029"/>
    <lineage>
        <taxon>Bacteria</taxon>
        <taxon>Pseudomonadati</taxon>
        <taxon>Pseudomonadota</taxon>
        <taxon>Alphaproteobacteria</taxon>
        <taxon>Hyphomicrobiales</taxon>
        <taxon>Rhizobiaceae</taxon>
        <taxon>Endobacterium</taxon>
    </lineage>
</organism>
<dbReference type="EMBL" id="WIXI01000050">
    <property type="protein sequence ID" value="MQY49027.1"/>
    <property type="molecule type" value="Genomic_DNA"/>
</dbReference>
<keyword evidence="3" id="KW-1185">Reference proteome</keyword>
<gene>
    <name evidence="2" type="ORF">GAO09_23620</name>
</gene>
<evidence type="ECO:0000313" key="3">
    <source>
        <dbReference type="Proteomes" id="UP000435138"/>
    </source>
</evidence>
<evidence type="ECO:0000256" key="1">
    <source>
        <dbReference type="SAM" id="Coils"/>
    </source>
</evidence>
<proteinExistence type="predicted"/>
<accession>A0A6A8AGU8</accession>
<reference evidence="2 3" key="1">
    <citation type="submission" date="2019-11" db="EMBL/GenBank/DDBJ databases">
        <title>Genome analysis of Rhizobacterium cereale a novel genus and species isolated from maize roots in North Spain.</title>
        <authorList>
            <person name="Menendez E."/>
            <person name="Flores-Felix J.D."/>
            <person name="Ramirez-Bahena M.-H."/>
            <person name="Igual J.M."/>
            <person name="Garcia-Fraile P."/>
            <person name="Peix A."/>
            <person name="Velazquez E."/>
        </authorList>
    </citation>
    <scope>NUCLEOTIDE SEQUENCE [LARGE SCALE GENOMIC DNA]</scope>
    <source>
        <strain evidence="2 3">RZME27</strain>
    </source>
</reference>
<dbReference type="AlphaFoldDB" id="A0A6A8AGU8"/>